<name>A0A830FEE2_9EURY</name>
<feature type="domain" description="UspA" evidence="1">
    <location>
        <begin position="5"/>
        <end position="140"/>
    </location>
</feature>
<dbReference type="InterPro" id="IPR006016">
    <property type="entry name" value="UspA"/>
</dbReference>
<dbReference type="InterPro" id="IPR014729">
    <property type="entry name" value="Rossmann-like_a/b/a_fold"/>
</dbReference>
<evidence type="ECO:0000313" key="3">
    <source>
        <dbReference type="Proteomes" id="UP000628840"/>
    </source>
</evidence>
<gene>
    <name evidence="2" type="ORF">GCM10009037_22590</name>
</gene>
<dbReference type="Pfam" id="PF00582">
    <property type="entry name" value="Usp"/>
    <property type="match status" value="1"/>
</dbReference>
<evidence type="ECO:0000313" key="2">
    <source>
        <dbReference type="EMBL" id="GGL38442.1"/>
    </source>
</evidence>
<dbReference type="EMBL" id="BMPF01000003">
    <property type="protein sequence ID" value="GGL38442.1"/>
    <property type="molecule type" value="Genomic_DNA"/>
</dbReference>
<organism evidence="2 3">
    <name type="scientific">Halarchaeum grantii</name>
    <dbReference type="NCBI Taxonomy" id="1193105"/>
    <lineage>
        <taxon>Archaea</taxon>
        <taxon>Methanobacteriati</taxon>
        <taxon>Methanobacteriota</taxon>
        <taxon>Stenosarchaea group</taxon>
        <taxon>Halobacteria</taxon>
        <taxon>Halobacteriales</taxon>
        <taxon>Halobacteriaceae</taxon>
    </lineage>
</organism>
<sequence>MHRGLVVVEESEAHSNLLREAAEHARGADAPLTVLTFATERHLSSDAEKFEALGGIEGVTYDNEAEFIDAAEGALADYVADALDGVDVEYEVAVRVIDGGYGTATLSAADDYDCDHIFVTGRRRSPAGKALFGDWIQRILLDFDGYVTVHTESEE</sequence>
<accession>A0A830FEE2</accession>
<dbReference type="CDD" id="cd00293">
    <property type="entry name" value="USP-like"/>
    <property type="match status" value="1"/>
</dbReference>
<dbReference type="AlphaFoldDB" id="A0A830FEE2"/>
<reference evidence="2 3" key="1">
    <citation type="journal article" date="2019" name="Int. J. Syst. Evol. Microbiol.">
        <title>The Global Catalogue of Microorganisms (GCM) 10K type strain sequencing project: providing services to taxonomists for standard genome sequencing and annotation.</title>
        <authorList>
            <consortium name="The Broad Institute Genomics Platform"/>
            <consortium name="The Broad Institute Genome Sequencing Center for Infectious Disease"/>
            <person name="Wu L."/>
            <person name="Ma J."/>
        </authorList>
    </citation>
    <scope>NUCLEOTIDE SEQUENCE [LARGE SCALE GENOMIC DNA]</scope>
    <source>
        <strain evidence="2 3">JCM 19585</strain>
    </source>
</reference>
<proteinExistence type="predicted"/>
<dbReference type="OrthoDB" id="307404at2157"/>
<keyword evidence="3" id="KW-1185">Reference proteome</keyword>
<dbReference type="RefSeq" id="WP_188883851.1">
    <property type="nucleotide sequence ID" value="NZ_BMPF01000003.1"/>
</dbReference>
<dbReference type="Gene3D" id="3.40.50.620">
    <property type="entry name" value="HUPs"/>
    <property type="match status" value="1"/>
</dbReference>
<dbReference type="SUPFAM" id="SSF52402">
    <property type="entry name" value="Adenine nucleotide alpha hydrolases-like"/>
    <property type="match status" value="1"/>
</dbReference>
<dbReference type="Proteomes" id="UP000628840">
    <property type="component" value="Unassembled WGS sequence"/>
</dbReference>
<comment type="caution">
    <text evidence="2">The sequence shown here is derived from an EMBL/GenBank/DDBJ whole genome shotgun (WGS) entry which is preliminary data.</text>
</comment>
<evidence type="ECO:0000259" key="1">
    <source>
        <dbReference type="Pfam" id="PF00582"/>
    </source>
</evidence>
<protein>
    <submittedName>
        <fullName evidence="2">Universal stress protein UspA</fullName>
    </submittedName>
</protein>